<dbReference type="EMBL" id="BPPX01000062">
    <property type="protein sequence ID" value="GJC90897.1"/>
    <property type="molecule type" value="Genomic_DNA"/>
</dbReference>
<organism evidence="2 3">
    <name type="scientific">Colletotrichum liriopes</name>
    <dbReference type="NCBI Taxonomy" id="708192"/>
    <lineage>
        <taxon>Eukaryota</taxon>
        <taxon>Fungi</taxon>
        <taxon>Dikarya</taxon>
        <taxon>Ascomycota</taxon>
        <taxon>Pezizomycotina</taxon>
        <taxon>Sordariomycetes</taxon>
        <taxon>Hypocreomycetidae</taxon>
        <taxon>Glomerellales</taxon>
        <taxon>Glomerellaceae</taxon>
        <taxon>Colletotrichum</taxon>
        <taxon>Colletotrichum spaethianum species complex</taxon>
    </lineage>
</organism>
<gene>
    <name evidence="2" type="ORF">ColLi_13735</name>
</gene>
<evidence type="ECO:0000313" key="2">
    <source>
        <dbReference type="EMBL" id="GJC90897.1"/>
    </source>
</evidence>
<proteinExistence type="predicted"/>
<keyword evidence="3" id="KW-1185">Reference proteome</keyword>
<protein>
    <submittedName>
        <fullName evidence="2">Uncharacterized protein</fullName>
    </submittedName>
</protein>
<sequence>MNAATTSQYTNGPVIEYRTVSSPAKYARLFIPARRCSACDAASRPLVMPKGVPGSGKPNCALRRNKLRH</sequence>
<comment type="caution">
    <text evidence="2">The sequence shown here is derived from an EMBL/GenBank/DDBJ whole genome shotgun (WGS) entry which is preliminary data.</text>
</comment>
<evidence type="ECO:0000256" key="1">
    <source>
        <dbReference type="SAM" id="MobiDB-lite"/>
    </source>
</evidence>
<reference evidence="2 3" key="1">
    <citation type="submission" date="2021-07" db="EMBL/GenBank/DDBJ databases">
        <title>Genome data of Colletotrichum spaethianum.</title>
        <authorList>
            <person name="Utami Y.D."/>
            <person name="Hiruma K."/>
        </authorList>
    </citation>
    <scope>NUCLEOTIDE SEQUENCE [LARGE SCALE GENOMIC DNA]</scope>
    <source>
        <strain evidence="2 3">MAFF 242679</strain>
    </source>
</reference>
<evidence type="ECO:0000313" key="3">
    <source>
        <dbReference type="Proteomes" id="UP001055172"/>
    </source>
</evidence>
<dbReference type="Proteomes" id="UP001055172">
    <property type="component" value="Unassembled WGS sequence"/>
</dbReference>
<accession>A0AA37LZT7</accession>
<name>A0AA37LZT7_9PEZI</name>
<feature type="region of interest" description="Disordered" evidence="1">
    <location>
        <begin position="50"/>
        <end position="69"/>
    </location>
</feature>
<dbReference type="AlphaFoldDB" id="A0AA37LZT7"/>